<feature type="region of interest" description="Disordered" evidence="10">
    <location>
        <begin position="320"/>
        <end position="351"/>
    </location>
</feature>
<feature type="domain" description="Nudix hydrolase" evidence="11">
    <location>
        <begin position="224"/>
        <end position="413"/>
    </location>
</feature>
<evidence type="ECO:0000313" key="13">
    <source>
        <dbReference type="Proteomes" id="UP000054558"/>
    </source>
</evidence>
<keyword evidence="13" id="KW-1185">Reference proteome</keyword>
<feature type="compositionally biased region" description="Low complexity" evidence="10">
    <location>
        <begin position="320"/>
        <end position="344"/>
    </location>
</feature>
<gene>
    <name evidence="12" type="ORF">KFL_000320450</name>
</gene>
<dbReference type="Gene3D" id="3.50.20.20">
    <property type="entry name" value="Janus/Ocnus"/>
    <property type="match status" value="1"/>
</dbReference>
<dbReference type="PANTHER" id="PTHR42904">
    <property type="entry name" value="NUDIX HYDROLASE, NUDC SUBFAMILY"/>
    <property type="match status" value="1"/>
</dbReference>
<dbReference type="Pfam" id="PF00293">
    <property type="entry name" value="NUDIX"/>
    <property type="match status" value="1"/>
</dbReference>
<dbReference type="InterPro" id="IPR050241">
    <property type="entry name" value="NAD-cap_RNA_hydrolase_NudC"/>
</dbReference>
<proteinExistence type="inferred from homology"/>
<dbReference type="InterPro" id="IPR020084">
    <property type="entry name" value="NUDIX_hydrolase_CS"/>
</dbReference>
<dbReference type="Pfam" id="PF05005">
    <property type="entry name" value="Ocnus"/>
    <property type="match status" value="1"/>
</dbReference>
<feature type="active site" description="Proton acceptor" evidence="8">
    <location>
        <position position="481"/>
    </location>
</feature>
<evidence type="ECO:0000259" key="11">
    <source>
        <dbReference type="PROSITE" id="PS51462"/>
    </source>
</evidence>
<dbReference type="SUPFAM" id="SSF143724">
    <property type="entry name" value="PHP14-like"/>
    <property type="match status" value="1"/>
</dbReference>
<dbReference type="OrthoDB" id="10249612at2759"/>
<comment type="similarity">
    <text evidence="2">Belongs to the janus family.</text>
</comment>
<dbReference type="EC" id="3.6.1.22" evidence="3"/>
<dbReference type="InterPro" id="IPR007702">
    <property type="entry name" value="Janus"/>
</dbReference>
<evidence type="ECO:0000256" key="3">
    <source>
        <dbReference type="ARBA" id="ARBA00012381"/>
    </source>
</evidence>
<dbReference type="STRING" id="105231.A0A1Y1HSL4"/>
<dbReference type="InterPro" id="IPR015375">
    <property type="entry name" value="NADH_PPase-like_N"/>
</dbReference>
<dbReference type="GO" id="GO:0019677">
    <property type="term" value="P:NAD+ catabolic process"/>
    <property type="evidence" value="ECO:0000318"/>
    <property type="project" value="GO_Central"/>
</dbReference>
<sequence>MLANTLAPATTGCMLPRWENTRGDKLTTRAGGTAVTIVPIADSIPALDSEELFYSDRGFDRAAERRTDTEWLSNALSDPATKVLPVWDRKSLVKDGRAVILPYTQVLSEFSQEGWTPEPIFLGLLKEGDHQEAVFALDVTDSRKESSAEESPPVFSGAEGAEFVDLRREGPNLSASEAALLAYGRGLVDWQTRTRFCGKDGAPMLVTEAGHAMKCSSCGSSVYPRLDPAVIMLVTCGDYVLLGRQKRWAKGRYSCLAGFAELGETMEMAVGREVLEEAGIRVLPSSVRYAASQPWPFPSSLMIGFTAEAAAKPFPPELETLASSSASESDGRAGDSSASTSGSTEVDRGDGRMVRATVARGLVPGDLESLTGMRLPEAECDQKELEDARWFHRDWLRSALSLQPGAPELFGTVFGLPGKYAIARRLIGDWLEQRRERPWAGDAIKQVEIENGTFKYVLLRLRDAFGRSKLLVRGSVHASYHNDVYERTAREVRPLGLQLEVLGGGRIEHLAESKLIHVYGFSYAFGQAKHELTAAILQRWFPLYDTITTSDEGY</sequence>
<dbReference type="GO" id="GO:0046872">
    <property type="term" value="F:metal ion binding"/>
    <property type="evidence" value="ECO:0007669"/>
    <property type="project" value="UniProtKB-KW"/>
</dbReference>
<dbReference type="NCBIfam" id="NF001299">
    <property type="entry name" value="PRK00241.1"/>
    <property type="match status" value="1"/>
</dbReference>
<dbReference type="InterPro" id="IPR015376">
    <property type="entry name" value="Znr_NADH_PPase"/>
</dbReference>
<reference evidence="12 13" key="1">
    <citation type="journal article" date="2014" name="Nat. Commun.">
        <title>Klebsormidium flaccidum genome reveals primary factors for plant terrestrial adaptation.</title>
        <authorList>
            <person name="Hori K."/>
            <person name="Maruyama F."/>
            <person name="Fujisawa T."/>
            <person name="Togashi T."/>
            <person name="Yamamoto N."/>
            <person name="Seo M."/>
            <person name="Sato S."/>
            <person name="Yamada T."/>
            <person name="Mori H."/>
            <person name="Tajima N."/>
            <person name="Moriyama T."/>
            <person name="Ikeuchi M."/>
            <person name="Watanabe M."/>
            <person name="Wada H."/>
            <person name="Kobayashi K."/>
            <person name="Saito M."/>
            <person name="Masuda T."/>
            <person name="Sasaki-Sekimoto Y."/>
            <person name="Mashiguchi K."/>
            <person name="Awai K."/>
            <person name="Shimojima M."/>
            <person name="Masuda S."/>
            <person name="Iwai M."/>
            <person name="Nobusawa T."/>
            <person name="Narise T."/>
            <person name="Kondo S."/>
            <person name="Saito H."/>
            <person name="Sato R."/>
            <person name="Murakawa M."/>
            <person name="Ihara Y."/>
            <person name="Oshima-Yamada Y."/>
            <person name="Ohtaka K."/>
            <person name="Satoh M."/>
            <person name="Sonobe K."/>
            <person name="Ishii M."/>
            <person name="Ohtani R."/>
            <person name="Kanamori-Sato M."/>
            <person name="Honoki R."/>
            <person name="Miyazaki D."/>
            <person name="Mochizuki H."/>
            <person name="Umetsu J."/>
            <person name="Higashi K."/>
            <person name="Shibata D."/>
            <person name="Kamiya Y."/>
            <person name="Sato N."/>
            <person name="Nakamura Y."/>
            <person name="Tabata S."/>
            <person name="Ida S."/>
            <person name="Kurokawa K."/>
            <person name="Ohta H."/>
        </authorList>
    </citation>
    <scope>NUCLEOTIDE SEQUENCE [LARGE SCALE GENOMIC DNA]</scope>
    <source>
        <strain evidence="12 13">NIES-2285</strain>
    </source>
</reference>
<dbReference type="InterPro" id="IPR015797">
    <property type="entry name" value="NUDIX_hydrolase-like_dom_sf"/>
</dbReference>
<dbReference type="PROSITE" id="PS51462">
    <property type="entry name" value="NUDIX"/>
    <property type="match status" value="1"/>
</dbReference>
<accession>A0A1Y1HSL4</accession>
<protein>
    <recommendedName>
        <fullName evidence="3">NAD(+) diphosphatase</fullName>
        <ecNumber evidence="3">3.6.1.22</ecNumber>
    </recommendedName>
</protein>
<dbReference type="InterPro" id="IPR038596">
    <property type="entry name" value="Janus_sf"/>
</dbReference>
<dbReference type="InterPro" id="IPR000086">
    <property type="entry name" value="NUDIX_hydrolase_dom"/>
</dbReference>
<dbReference type="Pfam" id="PF09296">
    <property type="entry name" value="NUDIX-like"/>
    <property type="match status" value="1"/>
</dbReference>
<keyword evidence="6" id="KW-0460">Magnesium</keyword>
<evidence type="ECO:0000256" key="1">
    <source>
        <dbReference type="ARBA" id="ARBA00001946"/>
    </source>
</evidence>
<dbReference type="OMA" id="RGMIEWH"/>
<keyword evidence="7" id="KW-0520">NAD</keyword>
<dbReference type="Pfam" id="PF09297">
    <property type="entry name" value="Zn_ribbon_NUD"/>
    <property type="match status" value="1"/>
</dbReference>
<comment type="cofactor">
    <cofactor evidence="1">
        <name>Mg(2+)</name>
        <dbReference type="ChEBI" id="CHEBI:18420"/>
    </cofactor>
</comment>
<dbReference type="GO" id="GO:0006742">
    <property type="term" value="P:NADP+ catabolic process"/>
    <property type="evidence" value="ECO:0000318"/>
    <property type="project" value="GO_Central"/>
</dbReference>
<evidence type="ECO:0000256" key="7">
    <source>
        <dbReference type="ARBA" id="ARBA00023027"/>
    </source>
</evidence>
<dbReference type="GO" id="GO:0035529">
    <property type="term" value="F:NADH pyrophosphatase activity"/>
    <property type="evidence" value="ECO:0000318"/>
    <property type="project" value="GO_Central"/>
</dbReference>
<evidence type="ECO:0000256" key="10">
    <source>
        <dbReference type="SAM" id="MobiDB-lite"/>
    </source>
</evidence>
<dbReference type="InterPro" id="IPR049734">
    <property type="entry name" value="NudC-like_C"/>
</dbReference>
<dbReference type="Gene3D" id="3.90.79.10">
    <property type="entry name" value="Nucleoside Triphosphate Pyrophosphohydrolase"/>
    <property type="match status" value="1"/>
</dbReference>
<dbReference type="Proteomes" id="UP000054558">
    <property type="component" value="Unassembled WGS sequence"/>
</dbReference>
<dbReference type="GO" id="GO:0005777">
    <property type="term" value="C:peroxisome"/>
    <property type="evidence" value="ECO:0000318"/>
    <property type="project" value="GO_Central"/>
</dbReference>
<evidence type="ECO:0000256" key="2">
    <source>
        <dbReference type="ARBA" id="ARBA00010971"/>
    </source>
</evidence>
<evidence type="ECO:0000256" key="8">
    <source>
        <dbReference type="PIRSR" id="PIRSR607702-1"/>
    </source>
</evidence>
<dbReference type="PROSITE" id="PS00893">
    <property type="entry name" value="NUDIX_BOX"/>
    <property type="match status" value="1"/>
</dbReference>
<keyword evidence="5 12" id="KW-0378">Hydrolase</keyword>
<feature type="binding site" evidence="9">
    <location>
        <position position="455"/>
    </location>
    <ligand>
        <name>substrate</name>
    </ligand>
</feature>
<dbReference type="SUPFAM" id="SSF55811">
    <property type="entry name" value="Nudix"/>
    <property type="match status" value="1"/>
</dbReference>
<dbReference type="CDD" id="cd03429">
    <property type="entry name" value="NUDIX_NADH_pyrophosphatase_Nudt13"/>
    <property type="match status" value="1"/>
</dbReference>
<evidence type="ECO:0000256" key="4">
    <source>
        <dbReference type="ARBA" id="ARBA00022723"/>
    </source>
</evidence>
<name>A0A1Y1HSL4_KLENI</name>
<dbReference type="AlphaFoldDB" id="A0A1Y1HSL4"/>
<keyword evidence="4" id="KW-0479">Metal-binding</keyword>
<evidence type="ECO:0000256" key="6">
    <source>
        <dbReference type="ARBA" id="ARBA00022842"/>
    </source>
</evidence>
<evidence type="ECO:0000256" key="9">
    <source>
        <dbReference type="PIRSR" id="PIRSR607702-2"/>
    </source>
</evidence>
<dbReference type="EMBL" id="DF236981">
    <property type="protein sequence ID" value="GAQ79547.1"/>
    <property type="molecule type" value="Genomic_DNA"/>
</dbReference>
<evidence type="ECO:0000313" key="12">
    <source>
        <dbReference type="EMBL" id="GAQ79547.1"/>
    </source>
</evidence>
<dbReference type="PANTHER" id="PTHR42904:SF8">
    <property type="entry name" value="NAD(+) DIPHOSPHATASE"/>
    <property type="match status" value="1"/>
</dbReference>
<evidence type="ECO:0000256" key="5">
    <source>
        <dbReference type="ARBA" id="ARBA00022801"/>
    </source>
</evidence>
<dbReference type="Gene3D" id="3.90.79.20">
    <property type="match status" value="1"/>
</dbReference>
<organism evidence="12 13">
    <name type="scientific">Klebsormidium nitens</name>
    <name type="common">Green alga</name>
    <name type="synonym">Ulothrix nitens</name>
    <dbReference type="NCBI Taxonomy" id="105231"/>
    <lineage>
        <taxon>Eukaryota</taxon>
        <taxon>Viridiplantae</taxon>
        <taxon>Streptophyta</taxon>
        <taxon>Klebsormidiophyceae</taxon>
        <taxon>Klebsormidiales</taxon>
        <taxon>Klebsormidiaceae</taxon>
        <taxon>Klebsormidium</taxon>
    </lineage>
</organism>